<dbReference type="Proteomes" id="UP000789920">
    <property type="component" value="Unassembled WGS sequence"/>
</dbReference>
<accession>A0ACA9KX23</accession>
<protein>
    <submittedName>
        <fullName evidence="1">27441_t:CDS:1</fullName>
    </submittedName>
</protein>
<evidence type="ECO:0000313" key="1">
    <source>
        <dbReference type="EMBL" id="CAG8498485.1"/>
    </source>
</evidence>
<gene>
    <name evidence="1" type="ORF">RPERSI_LOCUS1710</name>
</gene>
<reference evidence="1" key="1">
    <citation type="submission" date="2021-06" db="EMBL/GenBank/DDBJ databases">
        <authorList>
            <person name="Kallberg Y."/>
            <person name="Tangrot J."/>
            <person name="Rosling A."/>
        </authorList>
    </citation>
    <scope>NUCLEOTIDE SEQUENCE</scope>
    <source>
        <strain evidence="1">MA461A</strain>
    </source>
</reference>
<proteinExistence type="predicted"/>
<name>A0ACA9KX23_9GLOM</name>
<sequence>VIHTSKKVEGQIYIPEVNYVLMVLVVCVCIGFKHSQNMLVAYGVAVSSVMLITTILITIVIRVVWRRPIIISVIFFCIFFTIDALFLGATFRKVASGGWVTLSFAAFLTIIMCVWKWGTSHVIHHERSRTPDISKVFKEKKDVSADNNIMITTFPEIESENNKTILGNGNENVSTETETKLTRSPGISLFYSDIDIIIPLSFIRFVKHFSIIPQNVIFITIRIVADSEVDDNDRLKVGKVENYEGCYRVTVKYGYSEQISQGREFLLQLVESIRKIDPTNKNLIKDFNPDSDLVTYIVGQQSLYSKPDSSWWTKILVNVYMFIYFNSRKFYSNWDIPVESTVVVGVNIPI</sequence>
<feature type="non-terminal residue" evidence="1">
    <location>
        <position position="1"/>
    </location>
</feature>
<dbReference type="EMBL" id="CAJVQC010001673">
    <property type="protein sequence ID" value="CAG8498485.1"/>
    <property type="molecule type" value="Genomic_DNA"/>
</dbReference>
<organism evidence="1 2">
    <name type="scientific">Racocetra persica</name>
    <dbReference type="NCBI Taxonomy" id="160502"/>
    <lineage>
        <taxon>Eukaryota</taxon>
        <taxon>Fungi</taxon>
        <taxon>Fungi incertae sedis</taxon>
        <taxon>Mucoromycota</taxon>
        <taxon>Glomeromycotina</taxon>
        <taxon>Glomeromycetes</taxon>
        <taxon>Diversisporales</taxon>
        <taxon>Gigasporaceae</taxon>
        <taxon>Racocetra</taxon>
    </lineage>
</organism>
<comment type="caution">
    <text evidence="1">The sequence shown here is derived from an EMBL/GenBank/DDBJ whole genome shotgun (WGS) entry which is preliminary data.</text>
</comment>
<evidence type="ECO:0000313" key="2">
    <source>
        <dbReference type="Proteomes" id="UP000789920"/>
    </source>
</evidence>
<keyword evidence="2" id="KW-1185">Reference proteome</keyword>